<dbReference type="EMBL" id="NCVQ01000001">
    <property type="protein sequence ID" value="PWZ52063.1"/>
    <property type="molecule type" value="Genomic_DNA"/>
</dbReference>
<evidence type="ECO:0000256" key="10">
    <source>
        <dbReference type="ARBA" id="ARBA00022840"/>
    </source>
</evidence>
<dbReference type="GO" id="GO:0052726">
    <property type="term" value="F:inositol-1,3,4-trisphosphate 5-kinase activity"/>
    <property type="evidence" value="ECO:0007669"/>
    <property type="project" value="InterPro"/>
</dbReference>
<dbReference type="Pfam" id="PF05770">
    <property type="entry name" value="Ins134_P3_kin"/>
    <property type="match status" value="1"/>
</dbReference>
<feature type="binding site" evidence="13">
    <location>
        <position position="85"/>
    </location>
    <ligand>
        <name>1D-myo-inositol 1,3,4-trisphosphate</name>
        <dbReference type="ChEBI" id="CHEBI:58414"/>
    </ligand>
</feature>
<evidence type="ECO:0000256" key="14">
    <source>
        <dbReference type="PIRSR" id="PIRSR038186-2"/>
    </source>
</evidence>
<dbReference type="PANTHER" id="PTHR14217:SF39">
    <property type="entry name" value="INOSITOL-TETRAKISPHOSPHATE 1-KINASE 3"/>
    <property type="match status" value="1"/>
</dbReference>
<accession>A0A317Y183</accession>
<feature type="binding site" evidence="13">
    <location>
        <position position="44"/>
    </location>
    <ligand>
        <name>1D-myo-inositol 1,3,4-trisphosphate</name>
        <dbReference type="ChEBI" id="CHEBI:58414"/>
    </ligand>
</feature>
<feature type="binding site" evidence="13">
    <location>
        <position position="350"/>
    </location>
    <ligand>
        <name>1D-myo-inositol 1,3,4-trisphosphate</name>
        <dbReference type="ChEBI" id="CHEBI:58414"/>
    </ligand>
</feature>
<feature type="domain" description="Inositol 1,3,4-trisphosphate 5/6-kinase ATP-grasp" evidence="15">
    <location>
        <begin position="177"/>
        <end position="370"/>
    </location>
</feature>
<evidence type="ECO:0000256" key="1">
    <source>
        <dbReference type="ARBA" id="ARBA00000084"/>
    </source>
</evidence>
<keyword evidence="6 12" id="KW-0808">Transferase</keyword>
<feature type="binding site" evidence="14">
    <location>
        <position position="350"/>
    </location>
    <ligand>
        <name>Mg(2+)</name>
        <dbReference type="ChEBI" id="CHEBI:18420"/>
        <label>2</label>
    </ligand>
</feature>
<evidence type="ECO:0000256" key="3">
    <source>
        <dbReference type="ARBA" id="ARBA00000680"/>
    </source>
</evidence>
<comment type="catalytic activity">
    <reaction evidence="3">
        <text>1D-myo-inositol 1,3,4-trisphosphate + ATP = 1D-myo-inositol 1,3,4,5-tetrakisphosphate + ADP + H(+)</text>
        <dbReference type="Rhea" id="RHEA:13253"/>
        <dbReference type="ChEBI" id="CHEBI:15378"/>
        <dbReference type="ChEBI" id="CHEBI:30616"/>
        <dbReference type="ChEBI" id="CHEBI:57895"/>
        <dbReference type="ChEBI" id="CHEBI:58414"/>
        <dbReference type="ChEBI" id="CHEBI:456216"/>
        <dbReference type="EC" id="2.7.1.159"/>
    </reaction>
</comment>
<protein>
    <recommendedName>
        <fullName evidence="12">Inositol-tetrakisphosphate 1-kinase</fullName>
        <ecNumber evidence="12">2.7.1.134</ecNumber>
    </recommendedName>
</protein>
<feature type="binding site" evidence="14">
    <location>
        <position position="348"/>
    </location>
    <ligand>
        <name>Mg(2+)</name>
        <dbReference type="ChEBI" id="CHEBI:18420"/>
        <label>2</label>
    </ligand>
</feature>
<comment type="catalytic activity">
    <reaction evidence="2">
        <text>1D-myo-inositol 1,3,4-trisphosphate + ATP = 1D-myo-inositol 1,3,4,6-tetrakisphosphate + ADP + H(+)</text>
        <dbReference type="Rhea" id="RHEA:20940"/>
        <dbReference type="ChEBI" id="CHEBI:15378"/>
        <dbReference type="ChEBI" id="CHEBI:30616"/>
        <dbReference type="ChEBI" id="CHEBI:57660"/>
        <dbReference type="ChEBI" id="CHEBI:58414"/>
        <dbReference type="ChEBI" id="CHEBI:456216"/>
        <dbReference type="EC" id="2.7.1.159"/>
    </reaction>
</comment>
<evidence type="ECO:0000256" key="2">
    <source>
        <dbReference type="ARBA" id="ARBA00000399"/>
    </source>
</evidence>
<dbReference type="PANTHER" id="PTHR14217">
    <property type="entry name" value="INOSITOL-TETRAKISPHOSPHATE 1-KINASE"/>
    <property type="match status" value="1"/>
</dbReference>
<dbReference type="InterPro" id="IPR008656">
    <property type="entry name" value="Inositol_tetrakis-P_1-kinase"/>
</dbReference>
<dbReference type="AlphaFoldDB" id="A0A317Y183"/>
<organism evidence="17">
    <name type="scientific">Zea mays</name>
    <name type="common">Maize</name>
    <dbReference type="NCBI Taxonomy" id="4577"/>
    <lineage>
        <taxon>Eukaryota</taxon>
        <taxon>Viridiplantae</taxon>
        <taxon>Streptophyta</taxon>
        <taxon>Embryophyta</taxon>
        <taxon>Tracheophyta</taxon>
        <taxon>Spermatophyta</taxon>
        <taxon>Magnoliopsida</taxon>
        <taxon>Liliopsida</taxon>
        <taxon>Poales</taxon>
        <taxon>Poaceae</taxon>
        <taxon>PACMAD clade</taxon>
        <taxon>Panicoideae</taxon>
        <taxon>Andropogonodae</taxon>
        <taxon>Andropogoneae</taxon>
        <taxon>Tripsacinae</taxon>
        <taxon>Zea</taxon>
    </lineage>
</organism>
<dbReference type="GO" id="GO:0005524">
    <property type="term" value="F:ATP binding"/>
    <property type="evidence" value="ECO:0007669"/>
    <property type="project" value="UniProtKB-KW"/>
</dbReference>
<feature type="binding site" evidence="13">
    <location>
        <position position="253"/>
    </location>
    <ligand>
        <name>1D-myo-inositol 1,3,4-trisphosphate</name>
        <dbReference type="ChEBI" id="CHEBI:58414"/>
    </ligand>
</feature>
<evidence type="ECO:0000256" key="4">
    <source>
        <dbReference type="ARBA" id="ARBA00009601"/>
    </source>
</evidence>
<dbReference type="GO" id="GO:0047325">
    <property type="term" value="F:inositol-3,4,5,6-tetrakisphosphate 1-kinase activity"/>
    <property type="evidence" value="ECO:0007669"/>
    <property type="project" value="UniProtKB-EC"/>
</dbReference>
<dbReference type="Gene3D" id="3.40.50.11370">
    <property type="match status" value="1"/>
</dbReference>
<gene>
    <name evidence="17" type="primary">ITPK1_0</name>
    <name evidence="17" type="ORF">Zm00014a_007703</name>
</gene>
<feature type="binding site" evidence="13">
    <location>
        <begin position="242"/>
        <end position="253"/>
    </location>
    <ligand>
        <name>ATP</name>
        <dbReference type="ChEBI" id="CHEBI:30616"/>
    </ligand>
</feature>
<comment type="cofactor">
    <cofactor evidence="12 14">
        <name>Mg(2+)</name>
        <dbReference type="ChEBI" id="CHEBI:18420"/>
    </cofactor>
    <text evidence="12 14">Binds 2 magnesium ions per subunit.</text>
</comment>
<keyword evidence="10 12" id="KW-0067">ATP-binding</keyword>
<dbReference type="GO" id="GO:0032957">
    <property type="term" value="P:inositol trisphosphate metabolic process"/>
    <property type="evidence" value="ECO:0007669"/>
    <property type="project" value="InterPro"/>
</dbReference>
<evidence type="ECO:0000259" key="15">
    <source>
        <dbReference type="Pfam" id="PF05770"/>
    </source>
</evidence>
<evidence type="ECO:0000256" key="12">
    <source>
        <dbReference type="PIRNR" id="PIRNR038186"/>
    </source>
</evidence>
<evidence type="ECO:0000256" key="11">
    <source>
        <dbReference type="ARBA" id="ARBA00022842"/>
    </source>
</evidence>
<keyword evidence="9 12" id="KW-0418">Kinase</keyword>
<dbReference type="PIRSF" id="PIRSF038186">
    <property type="entry name" value="ITPK"/>
    <property type="match status" value="1"/>
</dbReference>
<feature type="binding site" evidence="14">
    <location>
        <position position="333"/>
    </location>
    <ligand>
        <name>Mg(2+)</name>
        <dbReference type="ChEBI" id="CHEBI:18420"/>
        <label>1</label>
    </ligand>
</feature>
<feature type="binding site" evidence="13">
    <location>
        <position position="221"/>
    </location>
    <ligand>
        <name>1D-myo-inositol 1,3,4-trisphosphate</name>
        <dbReference type="ChEBI" id="CHEBI:58414"/>
    </ligand>
</feature>
<evidence type="ECO:0000256" key="5">
    <source>
        <dbReference type="ARBA" id="ARBA00011245"/>
    </source>
</evidence>
<dbReference type="FunFam" id="3.40.50.11370:FF:000002">
    <property type="entry name" value="Inositol-tetrakisphosphate 1-kinase"/>
    <property type="match status" value="1"/>
</dbReference>
<dbReference type="InterPro" id="IPR040464">
    <property type="entry name" value="InsP(3)kin_ATP-grasp"/>
</dbReference>
<keyword evidence="7 12" id="KW-0479">Metal-binding</keyword>
<dbReference type="EC" id="2.7.1.134" evidence="12"/>
<comment type="similarity">
    <text evidence="4 12">Belongs to the ITPK1 family.</text>
</comment>
<evidence type="ECO:0000256" key="13">
    <source>
        <dbReference type="PIRSR" id="PIRSR038186-1"/>
    </source>
</evidence>
<evidence type="ECO:0000256" key="7">
    <source>
        <dbReference type="ARBA" id="ARBA00022723"/>
    </source>
</evidence>
<feature type="domain" description="Inositol-tetrakisphosphate 1-kinase N-terminal" evidence="16">
    <location>
        <begin position="35"/>
        <end position="114"/>
    </location>
</feature>
<evidence type="ECO:0000256" key="6">
    <source>
        <dbReference type="ARBA" id="ARBA00022679"/>
    </source>
</evidence>
<comment type="caution">
    <text evidence="17">The sequence shown here is derived from an EMBL/GenBank/DDBJ whole genome shotgun (WGS) entry which is preliminary data.</text>
</comment>
<feature type="binding site" evidence="13">
    <location>
        <position position="354"/>
    </location>
    <ligand>
        <name>1D-myo-inositol 1,3,4-trisphosphate</name>
        <dbReference type="ChEBI" id="CHEBI:58414"/>
    </ligand>
</feature>
<feature type="binding site" evidence="14">
    <location>
        <position position="348"/>
    </location>
    <ligand>
        <name>Mg(2+)</name>
        <dbReference type="ChEBI" id="CHEBI:18420"/>
        <label>1</label>
    </ligand>
</feature>
<name>A0A317Y183_MAIZE</name>
<comment type="subunit">
    <text evidence="5 12">Monomer.</text>
</comment>
<dbReference type="Gene3D" id="3.30.1490.220">
    <property type="match status" value="1"/>
</dbReference>
<comment type="catalytic activity">
    <reaction evidence="1 12">
        <text>1D-myo-inositol 3,4,5,6-tetrakisphosphate + ATP = 1D-myo-inositol 1,3,4,5,6-pentakisphosphate + ADP + H(+)</text>
        <dbReference type="Rhea" id="RHEA:12452"/>
        <dbReference type="ChEBI" id="CHEBI:15378"/>
        <dbReference type="ChEBI" id="CHEBI:30616"/>
        <dbReference type="ChEBI" id="CHEBI:57539"/>
        <dbReference type="ChEBI" id="CHEBI:57733"/>
        <dbReference type="ChEBI" id="CHEBI:456216"/>
        <dbReference type="EC" id="2.7.1.134"/>
    </reaction>
</comment>
<sequence>MRVHGEVSDDEAAVAVVGETVPSSPPPASVVQPLVVGYALTKKKVKSFLQPKLLALARKKGIHFVSIDETCPLSEQGPFDIILHKLTSKEWQQVLEDYREEHPEVTVLDPPNAIQHLHNRQSMLQEVADLNLSNGYEQHGNSDPTILPRAEEEAPLQRHNNEERNTAIVDVLLDLTREVCAPRQLVIMKDPSSIPDAVAKAGLTLPLVAKPLVADGTSKSHELSLAYVEASLPLLDPPLVLQEFVNHGGILFKVYIVGETIQVVRRFSLPDVNTYDLGNNDGIFRFPRVSCATNNAEDADVDPCIAELPPKPLLEKLGRELRRRLGLRLFNIDMIREHGRKDRYYVIDINYFPGYGKMPGYEHIFTDFLLSLVQSKYKRLSGS</sequence>
<feature type="binding site" evidence="13">
    <location>
        <position position="210"/>
    </location>
    <ligand>
        <name>ATP</name>
        <dbReference type="ChEBI" id="CHEBI:30616"/>
    </ligand>
</feature>
<feature type="binding site" evidence="13">
    <location>
        <position position="268"/>
    </location>
    <ligand>
        <name>ATP</name>
        <dbReference type="ChEBI" id="CHEBI:30616"/>
    </ligand>
</feature>
<dbReference type="InterPro" id="IPR041429">
    <property type="entry name" value="ITPK1_N"/>
</dbReference>
<dbReference type="SUPFAM" id="SSF56059">
    <property type="entry name" value="Glutathione synthetase ATP-binding domain-like"/>
    <property type="match status" value="1"/>
</dbReference>
<dbReference type="GO" id="GO:0000287">
    <property type="term" value="F:magnesium ion binding"/>
    <property type="evidence" value="ECO:0007669"/>
    <property type="project" value="InterPro"/>
</dbReference>
<keyword evidence="8 12" id="KW-0547">Nucleotide-binding</keyword>
<dbReference type="FunFam" id="3.30.1490.220:FF:000002">
    <property type="entry name" value="Inositol-tetrakisphosphate 1-kinase"/>
    <property type="match status" value="1"/>
</dbReference>
<dbReference type="GO" id="GO:0052725">
    <property type="term" value="F:inositol-1,3,4-trisphosphate 6-kinase activity"/>
    <property type="evidence" value="ECO:0007669"/>
    <property type="project" value="InterPro"/>
</dbReference>
<dbReference type="Gene3D" id="3.30.470.20">
    <property type="entry name" value="ATP-grasp fold, B domain"/>
    <property type="match status" value="1"/>
</dbReference>
<dbReference type="ExpressionAtlas" id="A0A317Y183">
    <property type="expression patterns" value="baseline and differential"/>
</dbReference>
<evidence type="ECO:0000256" key="9">
    <source>
        <dbReference type="ARBA" id="ARBA00022777"/>
    </source>
</evidence>
<evidence type="ECO:0000313" key="17">
    <source>
        <dbReference type="EMBL" id="PWZ52063.1"/>
    </source>
</evidence>
<evidence type="ECO:0000259" key="16">
    <source>
        <dbReference type="Pfam" id="PF17927"/>
    </source>
</evidence>
<proteinExistence type="inferred from homology"/>
<feature type="binding site" evidence="13">
    <location>
        <position position="120"/>
    </location>
    <ligand>
        <name>ATP</name>
        <dbReference type="ChEBI" id="CHEBI:30616"/>
    </ligand>
</feature>
<dbReference type="Pfam" id="PF17927">
    <property type="entry name" value="Ins134_P3_kin_N"/>
    <property type="match status" value="1"/>
</dbReference>
<comment type="function">
    <text evidence="12">Kinase that can phosphorylate various inositol polyphosphate such as Ins(3,4,5,6)P4 or Ins(1,3,4)P3.</text>
</comment>
<evidence type="ECO:0000256" key="8">
    <source>
        <dbReference type="ARBA" id="ARBA00022741"/>
    </source>
</evidence>
<keyword evidence="11 12" id="KW-0460">Magnesium</keyword>
<reference evidence="17" key="1">
    <citation type="journal article" date="2018" name="Nat. Genet.">
        <title>Extensive intraspecific gene order and gene structural variations between Mo17 and other maize genomes.</title>
        <authorList>
            <person name="Sun S."/>
            <person name="Zhou Y."/>
            <person name="Chen J."/>
            <person name="Shi J."/>
            <person name="Zhao H."/>
            <person name="Zhao H."/>
            <person name="Song W."/>
            <person name="Zhang M."/>
            <person name="Cui Y."/>
            <person name="Dong X."/>
            <person name="Liu H."/>
            <person name="Ma X."/>
            <person name="Jiao Y."/>
            <person name="Wang B."/>
            <person name="Wei X."/>
            <person name="Stein J.C."/>
            <person name="Glaubitz J.C."/>
            <person name="Lu F."/>
            <person name="Yu G."/>
            <person name="Liang C."/>
            <person name="Fengler K."/>
            <person name="Li B."/>
            <person name="Rafalski A."/>
            <person name="Schnable P.S."/>
            <person name="Ware D.H."/>
            <person name="Buckler E.S."/>
            <person name="Lai J."/>
        </authorList>
    </citation>
    <scope>NUCLEOTIDE SEQUENCE [LARGE SCALE GENOMIC DNA]</scope>
    <source>
        <tissue evidence="17">Seedling</tissue>
    </source>
</reference>
<dbReference type="Proteomes" id="UP000251960">
    <property type="component" value="Chromosome 1"/>
</dbReference>